<keyword evidence="4" id="KW-1185">Reference proteome</keyword>
<keyword evidence="1" id="KW-0812">Transmembrane</keyword>
<sequence length="209" mass="22426">MSRLLKSIGYRFCGFVGGFIRNHRGVAMAEFALMLPVLMLLAAGSFEVARYALMTQKLDRIAATLSDLIARSSIENITETEISNIIDSALYMAQPFDISTGNMIILTSVQGRAGQAPEILSQRVSGAVDGVSSNIGNGIGGDATLPAAFPDAGSGETLSDGETLIIAEVYFDYEPYLTGDIGFFGDMLLRAHAYFRPRFTDTITFPSAS</sequence>
<comment type="caution">
    <text evidence="3">The sequence shown here is derived from an EMBL/GenBank/DDBJ whole genome shotgun (WGS) entry which is preliminary data.</text>
</comment>
<evidence type="ECO:0000259" key="2">
    <source>
        <dbReference type="Pfam" id="PF07811"/>
    </source>
</evidence>
<dbReference type="EMBL" id="WTUW01000009">
    <property type="protein sequence ID" value="MZR31913.1"/>
    <property type="molecule type" value="Genomic_DNA"/>
</dbReference>
<name>A0A6L8WBW5_9PROT</name>
<dbReference type="RefSeq" id="WP_161316500.1">
    <property type="nucleotide sequence ID" value="NZ_WTUW01000009.1"/>
</dbReference>
<gene>
    <name evidence="3" type="ORF">GQE98_14845</name>
</gene>
<dbReference type="Pfam" id="PF07811">
    <property type="entry name" value="TadE"/>
    <property type="match status" value="1"/>
</dbReference>
<evidence type="ECO:0000256" key="1">
    <source>
        <dbReference type="SAM" id="Phobius"/>
    </source>
</evidence>
<dbReference type="Proteomes" id="UP000476030">
    <property type="component" value="Unassembled WGS sequence"/>
</dbReference>
<reference evidence="3 4" key="1">
    <citation type="submission" date="2019-12" db="EMBL/GenBank/DDBJ databases">
        <title>Snethiella sp. nov. sp. isolated from sea sand.</title>
        <authorList>
            <person name="Kim J."/>
            <person name="Jeong S.E."/>
            <person name="Jung H.S."/>
            <person name="Jeon C.O."/>
        </authorList>
    </citation>
    <scope>NUCLEOTIDE SEQUENCE [LARGE SCALE GENOMIC DNA]</scope>
    <source>
        <strain evidence="3 4">DP05</strain>
    </source>
</reference>
<protein>
    <recommendedName>
        <fullName evidence="2">TadE-like domain-containing protein</fullName>
    </recommendedName>
</protein>
<evidence type="ECO:0000313" key="3">
    <source>
        <dbReference type="EMBL" id="MZR31913.1"/>
    </source>
</evidence>
<evidence type="ECO:0000313" key="4">
    <source>
        <dbReference type="Proteomes" id="UP000476030"/>
    </source>
</evidence>
<feature type="domain" description="TadE-like" evidence="2">
    <location>
        <begin position="25"/>
        <end position="62"/>
    </location>
</feature>
<keyword evidence="1" id="KW-0472">Membrane</keyword>
<organism evidence="3 4">
    <name type="scientific">Sneathiella litorea</name>
    <dbReference type="NCBI Taxonomy" id="2606216"/>
    <lineage>
        <taxon>Bacteria</taxon>
        <taxon>Pseudomonadati</taxon>
        <taxon>Pseudomonadota</taxon>
        <taxon>Alphaproteobacteria</taxon>
        <taxon>Sneathiellales</taxon>
        <taxon>Sneathiellaceae</taxon>
        <taxon>Sneathiella</taxon>
    </lineage>
</organism>
<feature type="transmembrane region" description="Helical" evidence="1">
    <location>
        <begin position="31"/>
        <end position="53"/>
    </location>
</feature>
<dbReference type="InterPro" id="IPR012495">
    <property type="entry name" value="TadE-like_dom"/>
</dbReference>
<proteinExistence type="predicted"/>
<dbReference type="AlphaFoldDB" id="A0A6L8WBW5"/>
<keyword evidence="1" id="KW-1133">Transmembrane helix</keyword>
<accession>A0A6L8WBW5</accession>